<evidence type="ECO:0000313" key="1">
    <source>
        <dbReference type="EMBL" id="KAJ0217705.1"/>
    </source>
</evidence>
<dbReference type="Proteomes" id="UP000235145">
    <property type="component" value="Unassembled WGS sequence"/>
</dbReference>
<dbReference type="EMBL" id="NBSK02000003">
    <property type="protein sequence ID" value="KAJ0217705.1"/>
    <property type="molecule type" value="Genomic_DNA"/>
</dbReference>
<organism evidence="1 2">
    <name type="scientific">Lactuca sativa</name>
    <name type="common">Garden lettuce</name>
    <dbReference type="NCBI Taxonomy" id="4236"/>
    <lineage>
        <taxon>Eukaryota</taxon>
        <taxon>Viridiplantae</taxon>
        <taxon>Streptophyta</taxon>
        <taxon>Embryophyta</taxon>
        <taxon>Tracheophyta</taxon>
        <taxon>Spermatophyta</taxon>
        <taxon>Magnoliopsida</taxon>
        <taxon>eudicotyledons</taxon>
        <taxon>Gunneridae</taxon>
        <taxon>Pentapetalae</taxon>
        <taxon>asterids</taxon>
        <taxon>campanulids</taxon>
        <taxon>Asterales</taxon>
        <taxon>Asteraceae</taxon>
        <taxon>Cichorioideae</taxon>
        <taxon>Cichorieae</taxon>
        <taxon>Lactucinae</taxon>
        <taxon>Lactuca</taxon>
    </lineage>
</organism>
<keyword evidence="2" id="KW-1185">Reference proteome</keyword>
<sequence>MLGQDGLLQDATDKEQVDAIFVLGMVLMAEGSERKQEALIMLNNSFINTIRSWNLRQTCYKHPSLSSYGIALMHEYSWLFNCDICLWDACFDEFAKMFDINLE</sequence>
<reference evidence="1 2" key="1">
    <citation type="journal article" date="2017" name="Nat. Commun.">
        <title>Genome assembly with in vitro proximity ligation data and whole-genome triplication in lettuce.</title>
        <authorList>
            <person name="Reyes-Chin-Wo S."/>
            <person name="Wang Z."/>
            <person name="Yang X."/>
            <person name="Kozik A."/>
            <person name="Arikit S."/>
            <person name="Song C."/>
            <person name="Xia L."/>
            <person name="Froenicke L."/>
            <person name="Lavelle D.O."/>
            <person name="Truco M.J."/>
            <person name="Xia R."/>
            <person name="Zhu S."/>
            <person name="Xu C."/>
            <person name="Xu H."/>
            <person name="Xu X."/>
            <person name="Cox K."/>
            <person name="Korf I."/>
            <person name="Meyers B.C."/>
            <person name="Michelmore R.W."/>
        </authorList>
    </citation>
    <scope>NUCLEOTIDE SEQUENCE [LARGE SCALE GENOMIC DNA]</scope>
    <source>
        <strain evidence="2">cv. Salinas</strain>
        <tissue evidence="1">Seedlings</tissue>
    </source>
</reference>
<comment type="caution">
    <text evidence="1">The sequence shown here is derived from an EMBL/GenBank/DDBJ whole genome shotgun (WGS) entry which is preliminary data.</text>
</comment>
<protein>
    <submittedName>
        <fullName evidence="1">Uncharacterized protein</fullName>
    </submittedName>
</protein>
<dbReference type="AlphaFoldDB" id="A0A9R1XK46"/>
<gene>
    <name evidence="1" type="ORF">LSAT_V11C300129140</name>
</gene>
<evidence type="ECO:0000313" key="2">
    <source>
        <dbReference type="Proteomes" id="UP000235145"/>
    </source>
</evidence>
<name>A0A9R1XK46_LACSA</name>
<proteinExistence type="predicted"/>
<accession>A0A9R1XK46</accession>